<feature type="non-terminal residue" evidence="1">
    <location>
        <position position="1"/>
    </location>
</feature>
<dbReference type="EMBL" id="BRXZ01007971">
    <property type="protein sequence ID" value="GMI37336.1"/>
    <property type="molecule type" value="Genomic_DNA"/>
</dbReference>
<accession>A0A9W7G8A8</accession>
<dbReference type="OrthoDB" id="341300at2759"/>
<protein>
    <submittedName>
        <fullName evidence="1">Uncharacterized protein</fullName>
    </submittedName>
</protein>
<evidence type="ECO:0000313" key="1">
    <source>
        <dbReference type="EMBL" id="GMI37336.1"/>
    </source>
</evidence>
<proteinExistence type="predicted"/>
<reference evidence="1" key="1">
    <citation type="submission" date="2022-07" db="EMBL/GenBank/DDBJ databases">
        <title>Genome analysis of Parmales, a sister group of diatoms, reveals the evolutionary specialization of diatoms from phago-mixotrophs to photoautotrophs.</title>
        <authorList>
            <person name="Ban H."/>
            <person name="Sato S."/>
            <person name="Yoshikawa S."/>
            <person name="Kazumasa Y."/>
            <person name="Nakamura Y."/>
            <person name="Ichinomiya M."/>
            <person name="Saitoh K."/>
            <person name="Sato N."/>
            <person name="Blanc-Mathieu R."/>
            <person name="Endo H."/>
            <person name="Kuwata A."/>
            <person name="Ogata H."/>
        </authorList>
    </citation>
    <scope>NUCLEOTIDE SEQUENCE</scope>
</reference>
<gene>
    <name evidence="1" type="ORF">TrRE_jg3093</name>
</gene>
<comment type="caution">
    <text evidence="1">The sequence shown here is derived from an EMBL/GenBank/DDBJ whole genome shotgun (WGS) entry which is preliminary data.</text>
</comment>
<keyword evidence="2" id="KW-1185">Reference proteome</keyword>
<sequence length="49" mass="5483">PKRSFIVGISCDDWPTHDKANEMLEGMFHPDGLKVEMAWDGLKLPVTLG</sequence>
<evidence type="ECO:0000313" key="2">
    <source>
        <dbReference type="Proteomes" id="UP001165082"/>
    </source>
</evidence>
<name>A0A9W7G8A8_9STRA</name>
<organism evidence="1 2">
    <name type="scientific">Triparma retinervis</name>
    <dbReference type="NCBI Taxonomy" id="2557542"/>
    <lineage>
        <taxon>Eukaryota</taxon>
        <taxon>Sar</taxon>
        <taxon>Stramenopiles</taxon>
        <taxon>Ochrophyta</taxon>
        <taxon>Bolidophyceae</taxon>
        <taxon>Parmales</taxon>
        <taxon>Triparmaceae</taxon>
        <taxon>Triparma</taxon>
    </lineage>
</organism>
<dbReference type="Proteomes" id="UP001165082">
    <property type="component" value="Unassembled WGS sequence"/>
</dbReference>
<dbReference type="AlphaFoldDB" id="A0A9W7G8A8"/>